<proteinExistence type="predicted"/>
<protein>
    <submittedName>
        <fullName evidence="1">DUF2934 family protein</fullName>
    </submittedName>
</protein>
<dbReference type="EMBL" id="QNRK01000032">
    <property type="protein sequence ID" value="RBP06249.1"/>
    <property type="molecule type" value="Genomic_DNA"/>
</dbReference>
<comment type="caution">
    <text evidence="1">The sequence shown here is derived from an EMBL/GenBank/DDBJ whole genome shotgun (WGS) entry which is preliminary data.</text>
</comment>
<organism evidence="1 2">
    <name type="scientific">Roseiarcus fermentans</name>
    <dbReference type="NCBI Taxonomy" id="1473586"/>
    <lineage>
        <taxon>Bacteria</taxon>
        <taxon>Pseudomonadati</taxon>
        <taxon>Pseudomonadota</taxon>
        <taxon>Alphaproteobacteria</taxon>
        <taxon>Hyphomicrobiales</taxon>
        <taxon>Roseiarcaceae</taxon>
        <taxon>Roseiarcus</taxon>
    </lineage>
</organism>
<dbReference type="AlphaFoldDB" id="A0A366EXM1"/>
<sequence length="73" mass="8471">MTDGKTLYEIPGLDMAGEDVRIQRRAYQIWEEEGRPQGRSLEHWTRAEQDLRAESEQKLRFAEGETSSLSESD</sequence>
<keyword evidence="2" id="KW-1185">Reference proteome</keyword>
<dbReference type="Pfam" id="PF11154">
    <property type="entry name" value="DUF2934"/>
    <property type="match status" value="1"/>
</dbReference>
<accession>A0A366EXM1</accession>
<reference evidence="1 2" key="1">
    <citation type="submission" date="2018-06" db="EMBL/GenBank/DDBJ databases">
        <title>Genomic Encyclopedia of Type Strains, Phase IV (KMG-IV): sequencing the most valuable type-strain genomes for metagenomic binning, comparative biology and taxonomic classification.</title>
        <authorList>
            <person name="Goeker M."/>
        </authorList>
    </citation>
    <scope>NUCLEOTIDE SEQUENCE [LARGE SCALE GENOMIC DNA]</scope>
    <source>
        <strain evidence="1 2">DSM 24875</strain>
    </source>
</reference>
<dbReference type="RefSeq" id="WP_210209013.1">
    <property type="nucleotide sequence ID" value="NZ_QNRK01000032.1"/>
</dbReference>
<gene>
    <name evidence="1" type="ORF">DFR50_13227</name>
</gene>
<dbReference type="Proteomes" id="UP000253529">
    <property type="component" value="Unassembled WGS sequence"/>
</dbReference>
<dbReference type="InterPro" id="IPR021327">
    <property type="entry name" value="DUF2934"/>
</dbReference>
<evidence type="ECO:0000313" key="2">
    <source>
        <dbReference type="Proteomes" id="UP000253529"/>
    </source>
</evidence>
<evidence type="ECO:0000313" key="1">
    <source>
        <dbReference type="EMBL" id="RBP06249.1"/>
    </source>
</evidence>
<name>A0A366EXM1_9HYPH</name>